<dbReference type="SMART" id="SM00421">
    <property type="entry name" value="HTH_LUXR"/>
    <property type="match status" value="1"/>
</dbReference>
<dbReference type="Proteomes" id="UP000265366">
    <property type="component" value="Unassembled WGS sequence"/>
</dbReference>
<reference evidence="2 3" key="1">
    <citation type="submission" date="2018-08" db="EMBL/GenBank/DDBJ databases">
        <title>Erythrobacter zhengii sp.nov., a bacterium isolated from deep-sea sediment.</title>
        <authorList>
            <person name="Fang C."/>
            <person name="Wu Y.-H."/>
            <person name="Sun C."/>
            <person name="Wang H."/>
            <person name="Cheng H."/>
            <person name="Meng F.-X."/>
            <person name="Wang C.-S."/>
            <person name="Xu X.-W."/>
        </authorList>
    </citation>
    <scope>NUCLEOTIDE SEQUENCE [LARGE SCALE GENOMIC DNA]</scope>
    <source>
        <strain evidence="2 3">CCTCC AB 2015396</strain>
    </source>
</reference>
<gene>
    <name evidence="2" type="ORF">D2V17_11915</name>
</gene>
<comment type="caution">
    <text evidence="2">The sequence shown here is derived from an EMBL/GenBank/DDBJ whole genome shotgun (WGS) entry which is preliminary data.</text>
</comment>
<proteinExistence type="predicted"/>
<evidence type="ECO:0000313" key="3">
    <source>
        <dbReference type="Proteomes" id="UP000265366"/>
    </source>
</evidence>
<dbReference type="EMBL" id="QXFM01000107">
    <property type="protein sequence ID" value="RIV84120.1"/>
    <property type="molecule type" value="Genomic_DNA"/>
</dbReference>
<dbReference type="InterPro" id="IPR016032">
    <property type="entry name" value="Sig_transdc_resp-reg_C-effctor"/>
</dbReference>
<protein>
    <recommendedName>
        <fullName evidence="1">HTH luxR-type domain-containing protein</fullName>
    </recommendedName>
</protein>
<dbReference type="RefSeq" id="WP_119593110.1">
    <property type="nucleotide sequence ID" value="NZ_QXFM01000107.1"/>
</dbReference>
<dbReference type="GO" id="GO:0006355">
    <property type="term" value="P:regulation of DNA-templated transcription"/>
    <property type="evidence" value="ECO:0007669"/>
    <property type="project" value="InterPro"/>
</dbReference>
<accession>A0A3A1P7K7</accession>
<dbReference type="GO" id="GO:0003677">
    <property type="term" value="F:DNA binding"/>
    <property type="evidence" value="ECO:0007669"/>
    <property type="project" value="InterPro"/>
</dbReference>
<evidence type="ECO:0000313" key="2">
    <source>
        <dbReference type="EMBL" id="RIV84120.1"/>
    </source>
</evidence>
<organism evidence="2 3">
    <name type="scientific">Aurantiacibacter xanthus</name>
    <dbReference type="NCBI Taxonomy" id="1784712"/>
    <lineage>
        <taxon>Bacteria</taxon>
        <taxon>Pseudomonadati</taxon>
        <taxon>Pseudomonadota</taxon>
        <taxon>Alphaproteobacteria</taxon>
        <taxon>Sphingomonadales</taxon>
        <taxon>Erythrobacteraceae</taxon>
        <taxon>Aurantiacibacter</taxon>
    </lineage>
</organism>
<name>A0A3A1P7K7_9SPHN</name>
<dbReference type="InterPro" id="IPR036388">
    <property type="entry name" value="WH-like_DNA-bd_sf"/>
</dbReference>
<keyword evidence="3" id="KW-1185">Reference proteome</keyword>
<dbReference type="AlphaFoldDB" id="A0A3A1P7K7"/>
<feature type="domain" description="HTH luxR-type" evidence="1">
    <location>
        <begin position="304"/>
        <end position="361"/>
    </location>
</feature>
<evidence type="ECO:0000259" key="1">
    <source>
        <dbReference type="SMART" id="SM00421"/>
    </source>
</evidence>
<sequence length="366" mass="39621">MNEFPDWDEVFTSAALDPTHWLDALRQLAEATGSSSGQLLGLGPLRANPFNLVSNFSPENISRSLTCGADKPEENFRIAAANAQIARGQYDQVLHEADYDAAVPHLRTRGYVDFCAEVDIPFGCQTNLVVDEHGLIGLAILRSQREGRSTREQRRVFAHASQAARRAVRLQERLENQQAKMLAGAFEAMTITAFVLNSQGKVTALTSGAEELVREGAIRLSGGQVDAAAQPLSLSQCIAALVAPNGIANVRCRIERPNGLPPLFFEGFRLPHYPWQFGQPPHAVLLSRKRSGDRAGISGLLSALYGLTTTEATIALRLLNGHSRTDIAASRGVSTDTLRGQIKTLLAKTDCANEAALMRLLAAITD</sequence>
<dbReference type="OrthoDB" id="7425190at2"/>
<dbReference type="InterPro" id="IPR000792">
    <property type="entry name" value="Tscrpt_reg_LuxR_C"/>
</dbReference>
<dbReference type="Gene3D" id="1.10.10.10">
    <property type="entry name" value="Winged helix-like DNA-binding domain superfamily/Winged helix DNA-binding domain"/>
    <property type="match status" value="1"/>
</dbReference>
<dbReference type="SUPFAM" id="SSF46894">
    <property type="entry name" value="C-terminal effector domain of the bipartite response regulators"/>
    <property type="match status" value="1"/>
</dbReference>